<dbReference type="InterPro" id="IPR018490">
    <property type="entry name" value="cNMP-bd_dom_sf"/>
</dbReference>
<evidence type="ECO:0000259" key="4">
    <source>
        <dbReference type="PROSITE" id="PS50042"/>
    </source>
</evidence>
<dbReference type="Pfam" id="PF13545">
    <property type="entry name" value="HTH_Crp_2"/>
    <property type="match status" value="1"/>
</dbReference>
<proteinExistence type="predicted"/>
<keyword evidence="6" id="KW-1185">Reference proteome</keyword>
<evidence type="ECO:0000256" key="3">
    <source>
        <dbReference type="ARBA" id="ARBA00023163"/>
    </source>
</evidence>
<dbReference type="RefSeq" id="WP_022212755.1">
    <property type="nucleotide sequence ID" value="NZ_JACOOQ010000003.1"/>
</dbReference>
<evidence type="ECO:0000256" key="2">
    <source>
        <dbReference type="ARBA" id="ARBA00023125"/>
    </source>
</evidence>
<keyword evidence="1" id="KW-0805">Transcription regulation</keyword>
<evidence type="ECO:0000313" key="5">
    <source>
        <dbReference type="EMBL" id="MBC5639363.1"/>
    </source>
</evidence>
<organism evidence="5 6">
    <name type="scientific">Clostridium lentum</name>
    <dbReference type="NCBI Taxonomy" id="2763037"/>
    <lineage>
        <taxon>Bacteria</taxon>
        <taxon>Bacillati</taxon>
        <taxon>Bacillota</taxon>
        <taxon>Clostridia</taxon>
        <taxon>Eubacteriales</taxon>
        <taxon>Clostridiaceae</taxon>
        <taxon>Clostridium</taxon>
    </lineage>
</organism>
<dbReference type="InterPro" id="IPR012318">
    <property type="entry name" value="HTH_CRP"/>
</dbReference>
<dbReference type="Pfam" id="PF00027">
    <property type="entry name" value="cNMP_binding"/>
    <property type="match status" value="1"/>
</dbReference>
<dbReference type="SMART" id="SM00419">
    <property type="entry name" value="HTH_CRP"/>
    <property type="match status" value="1"/>
</dbReference>
<evidence type="ECO:0000313" key="6">
    <source>
        <dbReference type="Proteomes" id="UP000662088"/>
    </source>
</evidence>
<dbReference type="SUPFAM" id="SSF51206">
    <property type="entry name" value="cAMP-binding domain-like"/>
    <property type="match status" value="1"/>
</dbReference>
<dbReference type="EMBL" id="JACOOQ010000003">
    <property type="protein sequence ID" value="MBC5639363.1"/>
    <property type="molecule type" value="Genomic_DNA"/>
</dbReference>
<dbReference type="AlphaFoldDB" id="A0A8I0AC82"/>
<gene>
    <name evidence="5" type="ORF">H8R92_02750</name>
</gene>
<dbReference type="Proteomes" id="UP000662088">
    <property type="component" value="Unassembled WGS sequence"/>
</dbReference>
<dbReference type="InterPro" id="IPR014710">
    <property type="entry name" value="RmlC-like_jellyroll"/>
</dbReference>
<protein>
    <submittedName>
        <fullName evidence="5">Crp/Fnr family transcriptional regulator</fullName>
    </submittedName>
</protein>
<dbReference type="GO" id="GO:0003677">
    <property type="term" value="F:DNA binding"/>
    <property type="evidence" value="ECO:0007669"/>
    <property type="project" value="UniProtKB-KW"/>
</dbReference>
<accession>A0A8I0AC82</accession>
<dbReference type="SUPFAM" id="SSF46785">
    <property type="entry name" value="Winged helix' DNA-binding domain"/>
    <property type="match status" value="1"/>
</dbReference>
<name>A0A8I0AC82_9CLOT</name>
<dbReference type="InterPro" id="IPR036390">
    <property type="entry name" value="WH_DNA-bd_sf"/>
</dbReference>
<comment type="caution">
    <text evidence="5">The sequence shown here is derived from an EMBL/GenBank/DDBJ whole genome shotgun (WGS) entry which is preliminary data.</text>
</comment>
<dbReference type="Gene3D" id="2.60.120.10">
    <property type="entry name" value="Jelly Rolls"/>
    <property type="match status" value="1"/>
</dbReference>
<dbReference type="InterPro" id="IPR000595">
    <property type="entry name" value="cNMP-bd_dom"/>
</dbReference>
<feature type="domain" description="Cyclic nucleotide-binding" evidence="4">
    <location>
        <begin position="24"/>
        <end position="146"/>
    </location>
</feature>
<dbReference type="PROSITE" id="PS50042">
    <property type="entry name" value="CNMP_BINDING_3"/>
    <property type="match status" value="1"/>
</dbReference>
<evidence type="ECO:0000256" key="1">
    <source>
        <dbReference type="ARBA" id="ARBA00023015"/>
    </source>
</evidence>
<sequence>MLTYVKDVNEEKRKIDFLYEVYPLLKILDEKSDGILSQNAIFKTLNMDQYLSNDGEGCMGFIFILKGLIKIQRMNAGGKETNLYDLKEGQLCNELSNCFKEEDNLNICARALVDSEICVIPCGIAKRYLKQDIKFLRYMYNDLYRKHQIIIRDKESNRHESLEKRLVKLLMSKSSKSIYATHSELAFEIDSTREVVSRSLKKIEKQGFIKMLRGKIQILKDLNELL</sequence>
<reference evidence="5" key="1">
    <citation type="submission" date="2020-08" db="EMBL/GenBank/DDBJ databases">
        <title>Genome public.</title>
        <authorList>
            <person name="Liu C."/>
            <person name="Sun Q."/>
        </authorList>
    </citation>
    <scope>NUCLEOTIDE SEQUENCE</scope>
    <source>
        <strain evidence="5">NSJ-42</strain>
    </source>
</reference>
<dbReference type="GO" id="GO:0006355">
    <property type="term" value="P:regulation of DNA-templated transcription"/>
    <property type="evidence" value="ECO:0007669"/>
    <property type="project" value="InterPro"/>
</dbReference>
<keyword evidence="2" id="KW-0238">DNA-binding</keyword>
<dbReference type="Gene3D" id="1.10.10.10">
    <property type="entry name" value="Winged helix-like DNA-binding domain superfamily/Winged helix DNA-binding domain"/>
    <property type="match status" value="1"/>
</dbReference>
<keyword evidence="3" id="KW-0804">Transcription</keyword>
<dbReference type="InterPro" id="IPR036388">
    <property type="entry name" value="WH-like_DNA-bd_sf"/>
</dbReference>